<gene>
    <name evidence="4" type="primary">rps14</name>
</gene>
<dbReference type="PANTHER" id="PTHR19836:SF19">
    <property type="entry name" value="SMALL RIBOSOMAL SUBUNIT PROTEIN US14M"/>
    <property type="match status" value="1"/>
</dbReference>
<keyword evidence="2 4" id="KW-0689">Ribosomal protein</keyword>
<evidence type="ECO:0000256" key="3">
    <source>
        <dbReference type="ARBA" id="ARBA00023274"/>
    </source>
</evidence>
<comment type="similarity">
    <text evidence="1">Belongs to the universal ribosomal protein uS14 family.</text>
</comment>
<evidence type="ECO:0000256" key="1">
    <source>
        <dbReference type="ARBA" id="ARBA00009083"/>
    </source>
</evidence>
<accession>M4QDS9</accession>
<dbReference type="GO" id="GO:0005763">
    <property type="term" value="C:mitochondrial small ribosomal subunit"/>
    <property type="evidence" value="ECO:0007669"/>
    <property type="project" value="TreeGrafter"/>
</dbReference>
<keyword evidence="3" id="KW-0687">Ribonucleoprotein</keyword>
<dbReference type="AlphaFoldDB" id="M4QDS9"/>
<dbReference type="GO" id="GO:0003735">
    <property type="term" value="F:structural constituent of ribosome"/>
    <property type="evidence" value="ECO:0007669"/>
    <property type="project" value="InterPro"/>
</dbReference>
<evidence type="ECO:0000256" key="2">
    <source>
        <dbReference type="ARBA" id="ARBA00022980"/>
    </source>
</evidence>
<dbReference type="PANTHER" id="PTHR19836">
    <property type="entry name" value="30S RIBOSOMAL PROTEIN S14"/>
    <property type="match status" value="1"/>
</dbReference>
<dbReference type="FunFam" id="1.10.287.1480:FF:000001">
    <property type="entry name" value="30S ribosomal protein S14"/>
    <property type="match status" value="1"/>
</dbReference>
<proteinExistence type="inferred from homology"/>
<dbReference type="NCBIfam" id="NF006477">
    <property type="entry name" value="PRK08881.1"/>
    <property type="match status" value="1"/>
</dbReference>
<dbReference type="InterPro" id="IPR001209">
    <property type="entry name" value="Ribosomal_uS14"/>
</dbReference>
<dbReference type="GO" id="GO:0006412">
    <property type="term" value="P:translation"/>
    <property type="evidence" value="ECO:0007669"/>
    <property type="project" value="InterPro"/>
</dbReference>
<evidence type="ECO:0000313" key="4">
    <source>
        <dbReference type="EMBL" id="AGH24275.1"/>
    </source>
</evidence>
<sequence length="101" mass="12348">MITSHFSMKDKKRRFLYSKYEWKRLQLKSIADNMLLPMEVRFKARLEINELPKDSSKVRIRNRCIMTGRPRGVYRYWRLSRIKIRELMAQNKIPGLQKSSW</sequence>
<dbReference type="Pfam" id="PF00253">
    <property type="entry name" value="Ribosomal_S14"/>
    <property type="match status" value="1"/>
</dbReference>
<keyword evidence="4" id="KW-0496">Mitochondrion</keyword>
<reference evidence="4" key="1">
    <citation type="journal article" date="2013" name="Genome Biol. Evol.">
        <title>Strikingly bacteria-like and gene-rich mitochondrial genomes throughout jakobid protists.</title>
        <authorList>
            <person name="Burger G."/>
            <person name="Gray M.W."/>
            <person name="Forget L."/>
            <person name="Lang B.F."/>
        </authorList>
    </citation>
    <scope>NUCLEOTIDE SEQUENCE</scope>
    <source>
        <strain evidence="4">ATCC 50633</strain>
    </source>
</reference>
<organism evidence="4">
    <name type="scientific">Reclinomonas americana ATCC 50633</name>
    <dbReference type="NCBI Taxonomy" id="1295593"/>
    <lineage>
        <taxon>Eukaryota</taxon>
        <taxon>Discoba</taxon>
        <taxon>Jakobida</taxon>
        <taxon>Histionina</taxon>
        <taxon>Histionidae</taxon>
        <taxon>Reclinomonas</taxon>
    </lineage>
</organism>
<name>M4QDS9_RECAM</name>
<dbReference type="Gene3D" id="1.10.287.1480">
    <property type="match status" value="1"/>
</dbReference>
<dbReference type="SUPFAM" id="SSF57716">
    <property type="entry name" value="Glucocorticoid receptor-like (DNA-binding domain)"/>
    <property type="match status" value="1"/>
</dbReference>
<dbReference type="EMBL" id="KC353356">
    <property type="protein sequence ID" value="AGH24275.1"/>
    <property type="molecule type" value="Genomic_DNA"/>
</dbReference>
<protein>
    <submittedName>
        <fullName evidence="4">Ribosomal protein S14</fullName>
    </submittedName>
</protein>
<geneLocation type="mitochondrion" evidence="4"/>